<keyword evidence="4 7" id="KW-0812">Transmembrane</keyword>
<sequence>MALKGYFCPFSKHRTSSLNLPFFIARRIASNRKASFSRFITRLATMATTLSVAIMIVAVAVVFGFKETIKDKMFVFWGHIQVAPYNPNPASIIAPIPIPYDAALAAQIKAVPGVTRVYPFAVKPVILNANGLMEGLKLKGVDPSYSWQGNEAISFSGKPVNFSDSAYAQQIVLSQSTLEKMNLKTGDSLLAYFVDPEQEFPRVRKLQICGTYHTGMEEIDRNFALCDIQLLRRISNWEGNAINGYQVAVRDYTTAGRIADDIYRRYLEPPMSRTTMQELYPNIFNWLGLMNTNAYIILAIMAVVAVINMATALLIFIMERTNMIGTLKALGMASGAMQKIFVYHALQVALQGILLGTLLGVGICLLQQYTHFISLDESSYYMSYAPVKLVSWHVLLIDLAALIFFALVMLLPSLMVRGINIVKALRFK</sequence>
<proteinExistence type="inferred from homology"/>
<protein>
    <submittedName>
        <fullName evidence="10">Lipoprotein-releasing system permease protein</fullName>
    </submittedName>
</protein>
<keyword evidence="10" id="KW-0449">Lipoprotein</keyword>
<evidence type="ECO:0000256" key="3">
    <source>
        <dbReference type="ARBA" id="ARBA00022475"/>
    </source>
</evidence>
<feature type="transmembrane region" description="Helical" evidence="7">
    <location>
        <begin position="43"/>
        <end position="65"/>
    </location>
</feature>
<evidence type="ECO:0000256" key="6">
    <source>
        <dbReference type="ARBA" id="ARBA00023136"/>
    </source>
</evidence>
<evidence type="ECO:0000256" key="7">
    <source>
        <dbReference type="SAM" id="Phobius"/>
    </source>
</evidence>
<dbReference type="InterPro" id="IPR051447">
    <property type="entry name" value="Lipoprotein-release_system"/>
</dbReference>
<feature type="domain" description="MacB-like periplasmic core" evidence="9">
    <location>
        <begin position="43"/>
        <end position="262"/>
    </location>
</feature>
<dbReference type="GO" id="GO:0098797">
    <property type="term" value="C:plasma membrane protein complex"/>
    <property type="evidence" value="ECO:0007669"/>
    <property type="project" value="TreeGrafter"/>
</dbReference>
<evidence type="ECO:0000256" key="5">
    <source>
        <dbReference type="ARBA" id="ARBA00022989"/>
    </source>
</evidence>
<evidence type="ECO:0000256" key="2">
    <source>
        <dbReference type="ARBA" id="ARBA00005236"/>
    </source>
</evidence>
<evidence type="ECO:0000313" key="10">
    <source>
        <dbReference type="EMBL" id="PSK92069.1"/>
    </source>
</evidence>
<dbReference type="Proteomes" id="UP000240572">
    <property type="component" value="Unassembled WGS sequence"/>
</dbReference>
<evidence type="ECO:0000256" key="4">
    <source>
        <dbReference type="ARBA" id="ARBA00022692"/>
    </source>
</evidence>
<dbReference type="Pfam" id="PF02687">
    <property type="entry name" value="FtsX"/>
    <property type="match status" value="1"/>
</dbReference>
<accession>A0A2P8D4G8</accession>
<dbReference type="AlphaFoldDB" id="A0A2P8D4G8"/>
<keyword evidence="3" id="KW-1003">Cell membrane</keyword>
<feature type="domain" description="ABC3 transporter permease C-terminal" evidence="8">
    <location>
        <begin position="296"/>
        <end position="421"/>
    </location>
</feature>
<dbReference type="Pfam" id="PF12704">
    <property type="entry name" value="MacB_PCD"/>
    <property type="match status" value="1"/>
</dbReference>
<keyword evidence="6 7" id="KW-0472">Membrane</keyword>
<dbReference type="InterPro" id="IPR025857">
    <property type="entry name" value="MacB_PCD"/>
</dbReference>
<feature type="transmembrane region" description="Helical" evidence="7">
    <location>
        <begin position="294"/>
        <end position="319"/>
    </location>
</feature>
<feature type="transmembrane region" description="Helical" evidence="7">
    <location>
        <begin position="389"/>
        <end position="411"/>
    </location>
</feature>
<dbReference type="PANTHER" id="PTHR30489:SF0">
    <property type="entry name" value="LIPOPROTEIN-RELEASING SYSTEM TRANSMEMBRANE PROTEIN LOLE"/>
    <property type="match status" value="1"/>
</dbReference>
<keyword evidence="11" id="KW-1185">Reference proteome</keyword>
<dbReference type="GO" id="GO:0044874">
    <property type="term" value="P:lipoprotein localization to outer membrane"/>
    <property type="evidence" value="ECO:0007669"/>
    <property type="project" value="TreeGrafter"/>
</dbReference>
<comment type="caution">
    <text evidence="10">The sequence shown here is derived from an EMBL/GenBank/DDBJ whole genome shotgun (WGS) entry which is preliminary data.</text>
</comment>
<evidence type="ECO:0000313" key="11">
    <source>
        <dbReference type="Proteomes" id="UP000240572"/>
    </source>
</evidence>
<dbReference type="PANTHER" id="PTHR30489">
    <property type="entry name" value="LIPOPROTEIN-RELEASING SYSTEM TRANSMEMBRANE PROTEIN LOLE"/>
    <property type="match status" value="1"/>
</dbReference>
<feature type="transmembrane region" description="Helical" evidence="7">
    <location>
        <begin position="340"/>
        <end position="369"/>
    </location>
</feature>
<comment type="similarity">
    <text evidence="2">Belongs to the ABC-4 integral membrane protein family. LolC/E subfamily.</text>
</comment>
<dbReference type="EMBL" id="PYGD01000004">
    <property type="protein sequence ID" value="PSK92069.1"/>
    <property type="molecule type" value="Genomic_DNA"/>
</dbReference>
<evidence type="ECO:0000256" key="1">
    <source>
        <dbReference type="ARBA" id="ARBA00004651"/>
    </source>
</evidence>
<keyword evidence="5 7" id="KW-1133">Transmembrane helix</keyword>
<organism evidence="10 11">
    <name type="scientific">Taibaiella chishuiensis</name>
    <dbReference type="NCBI Taxonomy" id="1434707"/>
    <lineage>
        <taxon>Bacteria</taxon>
        <taxon>Pseudomonadati</taxon>
        <taxon>Bacteroidota</taxon>
        <taxon>Chitinophagia</taxon>
        <taxon>Chitinophagales</taxon>
        <taxon>Chitinophagaceae</taxon>
        <taxon>Taibaiella</taxon>
    </lineage>
</organism>
<evidence type="ECO:0000259" key="9">
    <source>
        <dbReference type="Pfam" id="PF12704"/>
    </source>
</evidence>
<dbReference type="InterPro" id="IPR003838">
    <property type="entry name" value="ABC3_permease_C"/>
</dbReference>
<name>A0A2P8D4G8_9BACT</name>
<evidence type="ECO:0000259" key="8">
    <source>
        <dbReference type="Pfam" id="PF02687"/>
    </source>
</evidence>
<comment type="subcellular location">
    <subcellularLocation>
        <location evidence="1">Cell membrane</location>
        <topology evidence="1">Multi-pass membrane protein</topology>
    </subcellularLocation>
</comment>
<reference evidence="10 11" key="1">
    <citation type="submission" date="2018-03" db="EMBL/GenBank/DDBJ databases">
        <title>Genomic Encyclopedia of Type Strains, Phase III (KMG-III): the genomes of soil and plant-associated and newly described type strains.</title>
        <authorList>
            <person name="Whitman W."/>
        </authorList>
    </citation>
    <scope>NUCLEOTIDE SEQUENCE [LARGE SCALE GENOMIC DNA]</scope>
    <source>
        <strain evidence="10 11">CGMCC 1.12700</strain>
    </source>
</reference>
<gene>
    <name evidence="10" type="ORF">B0I18_104166</name>
</gene>